<protein>
    <recommendedName>
        <fullName evidence="2">Methyltransferase type 11 domain-containing protein</fullName>
    </recommendedName>
</protein>
<reference evidence="3 4" key="1">
    <citation type="submission" date="2015-07" db="EMBL/GenBank/DDBJ databases">
        <title>Draft genome sequence of the Amantichitinum ursilacus IGB-41, a new chitin-degrading bacterium.</title>
        <authorList>
            <person name="Kirstahler P."/>
            <person name="Guenther M."/>
            <person name="Grumaz C."/>
            <person name="Rupp S."/>
            <person name="Zibek S."/>
            <person name="Sohn K."/>
        </authorList>
    </citation>
    <scope>NUCLEOTIDE SEQUENCE [LARGE SCALE GENOMIC DNA]</scope>
    <source>
        <strain evidence="3 4">IGB-41</strain>
    </source>
</reference>
<dbReference type="InterPro" id="IPR013216">
    <property type="entry name" value="Methyltransf_11"/>
</dbReference>
<sequence length="275" mass="30857">MHRAPVFSSSNPPTPHDHWGEHAAQWQRIGAPLRPGPEDVALMRAALEPQGNRGLLLGMTQELWGLGDMTGVDRDPAMVQRRRAQAGSNGQEVQADWRDLPFTSARFDFAVGDGSLNNVDYVDEYRMVFDQLDRVLRPRARVALRIFVRPEVAETPRAVVDAALAGEIGSFHAFKWRLAMALCSAQNNANIAVADIHHHFEQLIHHRDELAQRAVWPRSVIETIDVYAQSTLVYSFPTLAEVRASLSDSWQEISVAYGTYELAGRCPVLTLQKRR</sequence>
<dbReference type="AlphaFoldDB" id="A0A0N0GQ63"/>
<organism evidence="3 4">
    <name type="scientific">Amantichitinum ursilacus</name>
    <dbReference type="NCBI Taxonomy" id="857265"/>
    <lineage>
        <taxon>Bacteria</taxon>
        <taxon>Pseudomonadati</taxon>
        <taxon>Pseudomonadota</taxon>
        <taxon>Betaproteobacteria</taxon>
        <taxon>Neisseriales</taxon>
        <taxon>Chitinibacteraceae</taxon>
        <taxon>Amantichitinum</taxon>
    </lineage>
</organism>
<dbReference type="GO" id="GO:0008757">
    <property type="term" value="F:S-adenosylmethionine-dependent methyltransferase activity"/>
    <property type="evidence" value="ECO:0007669"/>
    <property type="project" value="InterPro"/>
</dbReference>
<dbReference type="RefSeq" id="WP_053936204.1">
    <property type="nucleotide sequence ID" value="NZ_LAQT01000002.1"/>
</dbReference>
<keyword evidence="4" id="KW-1185">Reference proteome</keyword>
<accession>A0A0N0GQ63</accession>
<dbReference type="InterPro" id="IPR029063">
    <property type="entry name" value="SAM-dependent_MTases_sf"/>
</dbReference>
<dbReference type="Pfam" id="PF08241">
    <property type="entry name" value="Methyltransf_11"/>
    <property type="match status" value="1"/>
</dbReference>
<evidence type="ECO:0000259" key="2">
    <source>
        <dbReference type="Pfam" id="PF08241"/>
    </source>
</evidence>
<evidence type="ECO:0000313" key="3">
    <source>
        <dbReference type="EMBL" id="KPC54400.1"/>
    </source>
</evidence>
<comment type="caution">
    <text evidence="3">The sequence shown here is derived from an EMBL/GenBank/DDBJ whole genome shotgun (WGS) entry which is preliminary data.</text>
</comment>
<dbReference type="Proteomes" id="UP000037939">
    <property type="component" value="Unassembled WGS sequence"/>
</dbReference>
<proteinExistence type="predicted"/>
<dbReference type="SUPFAM" id="SSF53335">
    <property type="entry name" value="S-adenosyl-L-methionine-dependent methyltransferases"/>
    <property type="match status" value="1"/>
</dbReference>
<dbReference type="OrthoDB" id="8094649at2"/>
<dbReference type="Gene3D" id="3.40.50.150">
    <property type="entry name" value="Vaccinia Virus protein VP39"/>
    <property type="match status" value="1"/>
</dbReference>
<evidence type="ECO:0000256" key="1">
    <source>
        <dbReference type="SAM" id="MobiDB-lite"/>
    </source>
</evidence>
<feature type="region of interest" description="Disordered" evidence="1">
    <location>
        <begin position="1"/>
        <end position="20"/>
    </location>
</feature>
<evidence type="ECO:0000313" key="4">
    <source>
        <dbReference type="Proteomes" id="UP000037939"/>
    </source>
</evidence>
<gene>
    <name evidence="3" type="ORF">WG78_02425</name>
</gene>
<dbReference type="STRING" id="857265.WG78_02425"/>
<name>A0A0N0GQ63_9NEIS</name>
<feature type="domain" description="Methyltransferase type 11" evidence="2">
    <location>
        <begin position="64"/>
        <end position="143"/>
    </location>
</feature>
<dbReference type="EMBL" id="LAQT01000002">
    <property type="protein sequence ID" value="KPC54400.1"/>
    <property type="molecule type" value="Genomic_DNA"/>
</dbReference>
<dbReference type="PATRIC" id="fig|857265.3.peg.505"/>